<comment type="caution">
    <text evidence="4">The sequence shown here is derived from an EMBL/GenBank/DDBJ whole genome shotgun (WGS) entry which is preliminary data.</text>
</comment>
<evidence type="ECO:0000313" key="5">
    <source>
        <dbReference type="Proteomes" id="UP000604475"/>
    </source>
</evidence>
<dbReference type="Pfam" id="PF15609">
    <property type="entry name" value="PRTase_2"/>
    <property type="match status" value="1"/>
</dbReference>
<feature type="domain" description="Orotate phosphoribosyltransferase-like" evidence="3">
    <location>
        <begin position="32"/>
        <end position="220"/>
    </location>
</feature>
<dbReference type="EMBL" id="JAEACQ010000191">
    <property type="protein sequence ID" value="MBL7628547.1"/>
    <property type="molecule type" value="Genomic_DNA"/>
</dbReference>
<organism evidence="4 5">
    <name type="scientific">Frankia nepalensis</name>
    <dbReference type="NCBI Taxonomy" id="1836974"/>
    <lineage>
        <taxon>Bacteria</taxon>
        <taxon>Bacillati</taxon>
        <taxon>Actinomycetota</taxon>
        <taxon>Actinomycetes</taxon>
        <taxon>Frankiales</taxon>
        <taxon>Frankiaceae</taxon>
        <taxon>Frankia</taxon>
    </lineage>
</organism>
<feature type="region of interest" description="Disordered" evidence="1">
    <location>
        <begin position="239"/>
        <end position="272"/>
    </location>
</feature>
<dbReference type="Gene3D" id="3.40.50.2020">
    <property type="match status" value="1"/>
</dbReference>
<evidence type="ECO:0000259" key="3">
    <source>
        <dbReference type="Pfam" id="PF15609"/>
    </source>
</evidence>
<dbReference type="InterPro" id="IPR022537">
    <property type="entry name" value="TRSP_dom"/>
</dbReference>
<dbReference type="InterPro" id="IPR029057">
    <property type="entry name" value="PRTase-like"/>
</dbReference>
<protein>
    <submittedName>
        <fullName evidence="4">Phosphoribosyltransferase family protein</fullName>
    </submittedName>
</protein>
<gene>
    <name evidence="4" type="ORF">I7412_15585</name>
</gene>
<feature type="domain" description="TRSP" evidence="2">
    <location>
        <begin position="287"/>
        <end position="432"/>
    </location>
</feature>
<dbReference type="PIRSF" id="PIRSF020967">
    <property type="entry name" value="UCP020967"/>
    <property type="match status" value="1"/>
</dbReference>
<dbReference type="AlphaFoldDB" id="A0A937UNZ9"/>
<evidence type="ECO:0000313" key="4">
    <source>
        <dbReference type="EMBL" id="MBL7628547.1"/>
    </source>
</evidence>
<evidence type="ECO:0000259" key="2">
    <source>
        <dbReference type="Pfam" id="PF12500"/>
    </source>
</evidence>
<keyword evidence="5" id="KW-1185">Reference proteome</keyword>
<accession>A0A937UNZ9</accession>
<evidence type="ECO:0000256" key="1">
    <source>
        <dbReference type="SAM" id="MobiDB-lite"/>
    </source>
</evidence>
<keyword evidence="4" id="KW-0328">Glycosyltransferase</keyword>
<dbReference type="Proteomes" id="UP000604475">
    <property type="component" value="Unassembled WGS sequence"/>
</dbReference>
<dbReference type="Pfam" id="PF12500">
    <property type="entry name" value="TRSP"/>
    <property type="match status" value="1"/>
</dbReference>
<dbReference type="CDD" id="cd06223">
    <property type="entry name" value="PRTases_typeI"/>
    <property type="match status" value="1"/>
</dbReference>
<dbReference type="InterPro" id="IPR041688">
    <property type="entry name" value="PRTase_2"/>
</dbReference>
<sequence length="468" mass="48413">MDDAADDGWLWEALGLTAEVTEDVTGAGLRGMIGLALRRNPRRAHLLVSRVLGKHLPVRPEVALGAGTALADWARASSAVGRAGGAPFVLGYCETATALGHAVADGFADADYLHTTRRAVAGMRSELELAEAHSHAVHHWLLPADRRLLTDPRPLLLVDDELSTGNTALGTIRALHALAPRPAYTVAALLDARPAAARTAFDELADELGVPVDVVSLVSATVAVPPDIADRARALRARHAPPAPGGLAGAGPDGGSTGAGSTDTGLTDGGTGTVSWVRPAWPAELPDGGRHGWTPRHRRLLDEVVAGLAASVAARLVEPGGRTLVLGTEELMYTPMRLAAALGRATGGETRYQSTTRSPVHPLDVPGYAIRCALEFPAPDDPSRASQVYNVPARRARTGDPSPASRASVGDASVDPYDDIVVVVDDGVDAAAPAVGEGPALAGLVEALRRCAPVTVVTLPSFVPEGAR</sequence>
<dbReference type="InterPro" id="IPR011214">
    <property type="entry name" value="UCP020967"/>
</dbReference>
<dbReference type="GO" id="GO:0016757">
    <property type="term" value="F:glycosyltransferase activity"/>
    <property type="evidence" value="ECO:0007669"/>
    <property type="project" value="UniProtKB-KW"/>
</dbReference>
<feature type="compositionally biased region" description="Gly residues" evidence="1">
    <location>
        <begin position="246"/>
        <end position="258"/>
    </location>
</feature>
<name>A0A937UNZ9_9ACTN</name>
<reference evidence="4" key="1">
    <citation type="submission" date="2020-12" db="EMBL/GenBank/DDBJ databases">
        <title>Genomic characterization of non-nitrogen-fixing Frankia strains.</title>
        <authorList>
            <person name="Carlos-Shanley C."/>
            <person name="Guerra T."/>
            <person name="Hahn D."/>
        </authorList>
    </citation>
    <scope>NUCLEOTIDE SEQUENCE</scope>
    <source>
        <strain evidence="4">CN6</strain>
    </source>
</reference>
<dbReference type="RefSeq" id="WP_203005644.1">
    <property type="nucleotide sequence ID" value="NZ_JADWYU010000178.1"/>
</dbReference>
<proteinExistence type="predicted"/>
<dbReference type="SUPFAM" id="SSF53271">
    <property type="entry name" value="PRTase-like"/>
    <property type="match status" value="1"/>
</dbReference>
<keyword evidence="4" id="KW-0808">Transferase</keyword>
<dbReference type="InterPro" id="IPR000836">
    <property type="entry name" value="PRTase_dom"/>
</dbReference>